<accession>A0A516KEW8</accession>
<dbReference type="InterPro" id="IPR029056">
    <property type="entry name" value="Ribokinase-like"/>
</dbReference>
<keyword evidence="4 7" id="KW-0418">Kinase</keyword>
<evidence type="ECO:0000259" key="6">
    <source>
        <dbReference type="Pfam" id="PF00294"/>
    </source>
</evidence>
<dbReference type="Gene3D" id="3.40.1190.20">
    <property type="match status" value="1"/>
</dbReference>
<proteinExistence type="inferred from homology"/>
<evidence type="ECO:0000256" key="2">
    <source>
        <dbReference type="ARBA" id="ARBA00022679"/>
    </source>
</evidence>
<sequence>MLDVITIGDALVTFNPTSKGPMRFVHSFERKVGGAELNLAIGCARLGLRTGWISALGNDEFGKHILHFARGEGIDTTEVKLVDGHPTSIYFKEILEDGTGRNFYYRNNSPTLTMTPESLNASYIQHAKILHITGVFSAIHDQNPSILKHAIKTAKDHGLLVSLDPNIRLKLWSKEKAKETLLSYLPHTDILLTGDEEAELLFGTSTDEGIQLACKAFGIETIAIKKGERGAAAFHKGEYVKANPVPAKKVVDTVGAGDGFNAGFLYGFLQNWDLQKTLKLAATIGSMVVSVSGDNEGLPFLEDVQVQLGEKKQIER</sequence>
<dbReference type="InterPro" id="IPR050306">
    <property type="entry name" value="PfkB_Carbo_kinase"/>
</dbReference>
<evidence type="ECO:0000313" key="7">
    <source>
        <dbReference type="EMBL" id="QDP39866.1"/>
    </source>
</evidence>
<reference evidence="7 8" key="1">
    <citation type="submission" date="2019-07" db="EMBL/GenBank/DDBJ databases">
        <authorList>
            <person name="Li J."/>
        </authorList>
    </citation>
    <scope>NUCLEOTIDE SEQUENCE [LARGE SCALE GENOMIC DNA]</scope>
    <source>
        <strain evidence="7 8">TKL69</strain>
    </source>
</reference>
<name>A0A516KEW8_9BACI</name>
<dbReference type="GO" id="GO:0005524">
    <property type="term" value="F:ATP binding"/>
    <property type="evidence" value="ECO:0007669"/>
    <property type="project" value="UniProtKB-KW"/>
</dbReference>
<dbReference type="InterPro" id="IPR011611">
    <property type="entry name" value="PfkB_dom"/>
</dbReference>
<dbReference type="PROSITE" id="PS00584">
    <property type="entry name" value="PFKB_KINASES_2"/>
    <property type="match status" value="1"/>
</dbReference>
<organism evidence="7 8">
    <name type="scientific">Radiobacillus deserti</name>
    <dbReference type="NCBI Taxonomy" id="2594883"/>
    <lineage>
        <taxon>Bacteria</taxon>
        <taxon>Bacillati</taxon>
        <taxon>Bacillota</taxon>
        <taxon>Bacilli</taxon>
        <taxon>Bacillales</taxon>
        <taxon>Bacillaceae</taxon>
        <taxon>Radiobacillus</taxon>
    </lineage>
</organism>
<feature type="domain" description="Carbohydrate kinase PfkB" evidence="6">
    <location>
        <begin position="2"/>
        <end position="299"/>
    </location>
</feature>
<dbReference type="AlphaFoldDB" id="A0A516KEW8"/>
<keyword evidence="8" id="KW-1185">Reference proteome</keyword>
<dbReference type="EMBL" id="CP041666">
    <property type="protein sequence ID" value="QDP39866.1"/>
    <property type="molecule type" value="Genomic_DNA"/>
</dbReference>
<keyword evidence="5" id="KW-0067">ATP-binding</keyword>
<evidence type="ECO:0000256" key="1">
    <source>
        <dbReference type="ARBA" id="ARBA00010688"/>
    </source>
</evidence>
<evidence type="ECO:0000256" key="5">
    <source>
        <dbReference type="ARBA" id="ARBA00022840"/>
    </source>
</evidence>
<dbReference type="SUPFAM" id="SSF53613">
    <property type="entry name" value="Ribokinase-like"/>
    <property type="match status" value="1"/>
</dbReference>
<dbReference type="Pfam" id="PF00294">
    <property type="entry name" value="PfkB"/>
    <property type="match status" value="1"/>
</dbReference>
<dbReference type="Proteomes" id="UP000315215">
    <property type="component" value="Chromosome"/>
</dbReference>
<dbReference type="RefSeq" id="WP_143892881.1">
    <property type="nucleotide sequence ID" value="NZ_CP041666.1"/>
</dbReference>
<evidence type="ECO:0000313" key="8">
    <source>
        <dbReference type="Proteomes" id="UP000315215"/>
    </source>
</evidence>
<dbReference type="OrthoDB" id="9813569at2"/>
<keyword evidence="3" id="KW-0547">Nucleotide-binding</keyword>
<dbReference type="InterPro" id="IPR002173">
    <property type="entry name" value="Carboh/pur_kinase_PfkB_CS"/>
</dbReference>
<keyword evidence="2" id="KW-0808">Transferase</keyword>
<dbReference type="PANTHER" id="PTHR43085:SF1">
    <property type="entry name" value="PSEUDOURIDINE KINASE-RELATED"/>
    <property type="match status" value="1"/>
</dbReference>
<dbReference type="PANTHER" id="PTHR43085">
    <property type="entry name" value="HEXOKINASE FAMILY MEMBER"/>
    <property type="match status" value="1"/>
</dbReference>
<evidence type="ECO:0000256" key="4">
    <source>
        <dbReference type="ARBA" id="ARBA00022777"/>
    </source>
</evidence>
<protein>
    <submittedName>
        <fullName evidence="7">Sugar kinase</fullName>
    </submittedName>
</protein>
<dbReference type="CDD" id="cd01166">
    <property type="entry name" value="KdgK"/>
    <property type="match status" value="1"/>
</dbReference>
<evidence type="ECO:0000256" key="3">
    <source>
        <dbReference type="ARBA" id="ARBA00022741"/>
    </source>
</evidence>
<gene>
    <name evidence="7" type="ORF">FN924_06620</name>
</gene>
<dbReference type="GO" id="GO:0016301">
    <property type="term" value="F:kinase activity"/>
    <property type="evidence" value="ECO:0007669"/>
    <property type="project" value="UniProtKB-KW"/>
</dbReference>
<dbReference type="KEGG" id="aqt:FN924_06620"/>
<comment type="similarity">
    <text evidence="1">Belongs to the carbohydrate kinase PfkB family.</text>
</comment>